<dbReference type="SUPFAM" id="SSF53850">
    <property type="entry name" value="Periplasmic binding protein-like II"/>
    <property type="match status" value="1"/>
</dbReference>
<dbReference type="InterPro" id="IPR000847">
    <property type="entry name" value="LysR_HTH_N"/>
</dbReference>
<sequence length="295" mass="32774">MVNPKYKALLRVAETGSFTQAANDLGYSQSGISGMISSLEKEMGVQLVVRDYKEAHLSAEGEDLLPWISNVCNGERQLASRIAELRRLERGVVRVAAPTSISTHWFPGMVKAFERKCPGVELHLMCIDDEAELERALWHGDADCGFLVAPAKRALKTIPLHDDPIMVLLPPDHALAHVDRVPVRTLAEEPFIQPRSRSMQEAEALLRNSGVKPHVRFAVDSDYSVMNMVSKGLGFSILPGLLLEDTVLPLAVLPPHLEMRREISIAMRSADTSSTATRAFVQTARTWVAQRYEQR</sequence>
<proteinExistence type="inferred from homology"/>
<dbReference type="GO" id="GO:0005829">
    <property type="term" value="C:cytosol"/>
    <property type="evidence" value="ECO:0007669"/>
    <property type="project" value="TreeGrafter"/>
</dbReference>
<dbReference type="CDD" id="cd05466">
    <property type="entry name" value="PBP2_LTTR_substrate"/>
    <property type="match status" value="1"/>
</dbReference>
<keyword evidence="7" id="KW-1185">Reference proteome</keyword>
<dbReference type="STRING" id="1034345.GCA_000236865_01885"/>
<reference evidence="6 7" key="1">
    <citation type="journal article" date="2018" name="Elife">
        <title>Discovery and characterization of a prevalent human gut bacterial enzyme sufficient for the inactivation of a family of plant toxins.</title>
        <authorList>
            <person name="Koppel N."/>
            <person name="Bisanz J.E."/>
            <person name="Pandelia M.E."/>
            <person name="Turnbaugh P.J."/>
            <person name="Balskus E.P."/>
        </authorList>
    </citation>
    <scope>NUCLEOTIDE SEQUENCE [LARGE SCALE GENOMIC DNA]</scope>
    <source>
        <strain evidence="7">anaerobia AP69FAA</strain>
    </source>
</reference>
<evidence type="ECO:0000256" key="4">
    <source>
        <dbReference type="ARBA" id="ARBA00023163"/>
    </source>
</evidence>
<dbReference type="EMBL" id="PPTP01000008">
    <property type="protein sequence ID" value="RDB54590.1"/>
    <property type="molecule type" value="Genomic_DNA"/>
</dbReference>
<organism evidence="6 7">
    <name type="scientific">Senegalimassilia anaerobia</name>
    <dbReference type="NCBI Taxonomy" id="1473216"/>
    <lineage>
        <taxon>Bacteria</taxon>
        <taxon>Bacillati</taxon>
        <taxon>Actinomycetota</taxon>
        <taxon>Coriobacteriia</taxon>
        <taxon>Coriobacteriales</taxon>
        <taxon>Coriobacteriaceae</taxon>
        <taxon>Senegalimassilia</taxon>
    </lineage>
</organism>
<evidence type="ECO:0000256" key="3">
    <source>
        <dbReference type="ARBA" id="ARBA00023125"/>
    </source>
</evidence>
<dbReference type="PANTHER" id="PTHR30419">
    <property type="entry name" value="HTH-TYPE TRANSCRIPTIONAL REGULATOR YBHD"/>
    <property type="match status" value="1"/>
</dbReference>
<evidence type="ECO:0000259" key="5">
    <source>
        <dbReference type="PROSITE" id="PS50931"/>
    </source>
</evidence>
<accession>A0A369L4Y5</accession>
<keyword evidence="3" id="KW-0238">DNA-binding</keyword>
<keyword evidence="4" id="KW-0804">Transcription</keyword>
<dbReference type="Gene3D" id="3.40.190.290">
    <property type="match status" value="1"/>
</dbReference>
<comment type="caution">
    <text evidence="6">The sequence shown here is derived from an EMBL/GenBank/DDBJ whole genome shotgun (WGS) entry which is preliminary data.</text>
</comment>
<dbReference type="GO" id="GO:0003677">
    <property type="term" value="F:DNA binding"/>
    <property type="evidence" value="ECO:0007669"/>
    <property type="project" value="UniProtKB-KW"/>
</dbReference>
<evidence type="ECO:0000256" key="1">
    <source>
        <dbReference type="ARBA" id="ARBA00009437"/>
    </source>
</evidence>
<dbReference type="InterPro" id="IPR005119">
    <property type="entry name" value="LysR_subst-bd"/>
</dbReference>
<dbReference type="AlphaFoldDB" id="A0A369L4Y5"/>
<protein>
    <submittedName>
        <fullName evidence="6">LysR family transcriptional regulator</fullName>
    </submittedName>
</protein>
<comment type="similarity">
    <text evidence="1">Belongs to the LysR transcriptional regulatory family.</text>
</comment>
<dbReference type="Proteomes" id="UP000253792">
    <property type="component" value="Unassembled WGS sequence"/>
</dbReference>
<dbReference type="GO" id="GO:0003700">
    <property type="term" value="F:DNA-binding transcription factor activity"/>
    <property type="evidence" value="ECO:0007669"/>
    <property type="project" value="InterPro"/>
</dbReference>
<evidence type="ECO:0000313" key="7">
    <source>
        <dbReference type="Proteomes" id="UP000253792"/>
    </source>
</evidence>
<dbReference type="SUPFAM" id="SSF46785">
    <property type="entry name" value="Winged helix' DNA-binding domain"/>
    <property type="match status" value="1"/>
</dbReference>
<evidence type="ECO:0000313" key="6">
    <source>
        <dbReference type="EMBL" id="RDB54590.1"/>
    </source>
</evidence>
<dbReference type="PROSITE" id="PS50931">
    <property type="entry name" value="HTH_LYSR"/>
    <property type="match status" value="1"/>
</dbReference>
<evidence type="ECO:0000256" key="2">
    <source>
        <dbReference type="ARBA" id="ARBA00023015"/>
    </source>
</evidence>
<dbReference type="Gene3D" id="1.10.10.10">
    <property type="entry name" value="Winged helix-like DNA-binding domain superfamily/Winged helix DNA-binding domain"/>
    <property type="match status" value="1"/>
</dbReference>
<dbReference type="PRINTS" id="PR00039">
    <property type="entry name" value="HTHLYSR"/>
</dbReference>
<dbReference type="InterPro" id="IPR036390">
    <property type="entry name" value="WH_DNA-bd_sf"/>
</dbReference>
<keyword evidence="2" id="KW-0805">Transcription regulation</keyword>
<dbReference type="InterPro" id="IPR050950">
    <property type="entry name" value="HTH-type_LysR_regulators"/>
</dbReference>
<dbReference type="RefSeq" id="WP_114621115.1">
    <property type="nucleotide sequence ID" value="NZ_CAUDTN010000013.1"/>
</dbReference>
<dbReference type="Pfam" id="PF03466">
    <property type="entry name" value="LysR_substrate"/>
    <property type="match status" value="1"/>
</dbReference>
<dbReference type="InterPro" id="IPR036388">
    <property type="entry name" value="WH-like_DNA-bd_sf"/>
</dbReference>
<dbReference type="Pfam" id="PF00126">
    <property type="entry name" value="HTH_1"/>
    <property type="match status" value="1"/>
</dbReference>
<gene>
    <name evidence="6" type="ORF">C1880_08490</name>
</gene>
<dbReference type="OrthoDB" id="4131546at2"/>
<feature type="domain" description="HTH lysR-type" evidence="5">
    <location>
        <begin position="1"/>
        <end position="58"/>
    </location>
</feature>
<name>A0A369L4Y5_9ACTN</name>